<dbReference type="Pfam" id="PF15644">
    <property type="entry name" value="Gln_amidase"/>
    <property type="match status" value="1"/>
</dbReference>
<dbReference type="Proteomes" id="UP001183420">
    <property type="component" value="Unassembled WGS sequence"/>
</dbReference>
<organism evidence="3 4">
    <name type="scientific">Streptomyces millisiae</name>
    <dbReference type="NCBI Taxonomy" id="3075542"/>
    <lineage>
        <taxon>Bacteria</taxon>
        <taxon>Bacillati</taxon>
        <taxon>Actinomycetota</taxon>
        <taxon>Actinomycetes</taxon>
        <taxon>Kitasatosporales</taxon>
        <taxon>Streptomycetaceae</taxon>
        <taxon>Streptomyces</taxon>
    </lineage>
</organism>
<dbReference type="InterPro" id="IPR029082">
    <property type="entry name" value="Imm35"/>
</dbReference>
<reference evidence="4" key="1">
    <citation type="submission" date="2023-07" db="EMBL/GenBank/DDBJ databases">
        <title>30 novel species of actinomycetes from the DSMZ collection.</title>
        <authorList>
            <person name="Nouioui I."/>
        </authorList>
    </citation>
    <scope>NUCLEOTIDE SEQUENCE [LARGE SCALE GENOMIC DNA]</scope>
    <source>
        <strain evidence="4">DSM 44918</strain>
    </source>
</reference>
<gene>
    <name evidence="3" type="ORF">RNC47_12150</name>
</gene>
<accession>A0ABU2LNE9</accession>
<proteinExistence type="predicted"/>
<protein>
    <submittedName>
        <fullName evidence="3">YrhB domain-containing protein</fullName>
    </submittedName>
</protein>
<keyword evidence="4" id="KW-1185">Reference proteome</keyword>
<evidence type="ECO:0000259" key="1">
    <source>
        <dbReference type="Pfam" id="PF15567"/>
    </source>
</evidence>
<feature type="domain" description="Tox-PL" evidence="2">
    <location>
        <begin position="92"/>
        <end position="195"/>
    </location>
</feature>
<evidence type="ECO:0000313" key="3">
    <source>
        <dbReference type="EMBL" id="MDT0319088.1"/>
    </source>
</evidence>
<dbReference type="InterPro" id="IPR028908">
    <property type="entry name" value="Tox-PL_dom"/>
</dbReference>
<evidence type="ECO:0000259" key="2">
    <source>
        <dbReference type="Pfam" id="PF15644"/>
    </source>
</evidence>
<comment type="caution">
    <text evidence="3">The sequence shown here is derived from an EMBL/GenBank/DDBJ whole genome shotgun (WGS) entry which is preliminary data.</text>
</comment>
<dbReference type="Pfam" id="PF15567">
    <property type="entry name" value="Imm35"/>
    <property type="match status" value="1"/>
</dbReference>
<name>A0ABU2LNE9_9ACTN</name>
<evidence type="ECO:0000313" key="4">
    <source>
        <dbReference type="Proteomes" id="UP001183420"/>
    </source>
</evidence>
<sequence length="427" mass="45793">MSDPRQRAERWLDQTYRGRVALHGPAPVQETPETWLFACATTDGSAMLNASLAVPKNASTPFHPATDDPGADLAAFDAAPSPRDPLAQARRTNARGCVLAMHAALGGAKATPLPWRPEHESPGWWERLVRQFSPDADVASFDDWNELATEVEVYGPDARGLVWIRRELHGVESSGHLLYAHHTKGQVALVDPMAGRLGRTETQGVRELVLAVAPSPGPTPAPVAAGPGWQTPAESFDAAVAKAEAWLGEIYGGEAVLVAPDPADEGPRGWLFACNTKSFAETGHWADGMLDAALVVPRNTAQPFALPNSAPWTWLRQWQEGGTPPVAPPQPGPAAWLAPTMSRLGGVLSTSDHADWPSLTAELARFPEGSRAVVWVRRSDARGRESVGLLLNGMCTADGIILLDSMTGESASLETEGIRALHLIRYR</sequence>
<dbReference type="RefSeq" id="WP_311598151.1">
    <property type="nucleotide sequence ID" value="NZ_JAVREM010000011.1"/>
</dbReference>
<feature type="domain" description="Immunity protein 35" evidence="1">
    <location>
        <begin position="238"/>
        <end position="320"/>
    </location>
</feature>
<dbReference type="EMBL" id="JAVREM010000011">
    <property type="protein sequence ID" value="MDT0319088.1"/>
    <property type="molecule type" value="Genomic_DNA"/>
</dbReference>